<protein>
    <submittedName>
        <fullName evidence="2">Uncharacterized protein</fullName>
    </submittedName>
</protein>
<keyword evidence="3" id="KW-1185">Reference proteome</keyword>
<reference evidence="3" key="1">
    <citation type="journal article" date="2019" name="Int. J. Syst. Evol. Microbiol.">
        <title>The Global Catalogue of Microorganisms (GCM) 10K type strain sequencing project: providing services to taxonomists for standard genome sequencing and annotation.</title>
        <authorList>
            <consortium name="The Broad Institute Genomics Platform"/>
            <consortium name="The Broad Institute Genome Sequencing Center for Infectious Disease"/>
            <person name="Wu L."/>
            <person name="Ma J."/>
        </authorList>
    </citation>
    <scope>NUCLEOTIDE SEQUENCE [LARGE SCALE GENOMIC DNA]</scope>
    <source>
        <strain evidence="3">JCM 17027</strain>
    </source>
</reference>
<dbReference type="RefSeq" id="WP_345590672.1">
    <property type="nucleotide sequence ID" value="NZ_BAABCQ010000023.1"/>
</dbReference>
<comment type="caution">
    <text evidence="2">The sequence shown here is derived from an EMBL/GenBank/DDBJ whole genome shotgun (WGS) entry which is preliminary data.</text>
</comment>
<evidence type="ECO:0000256" key="1">
    <source>
        <dbReference type="SAM" id="MobiDB-lite"/>
    </source>
</evidence>
<feature type="region of interest" description="Disordered" evidence="1">
    <location>
        <begin position="68"/>
        <end position="88"/>
    </location>
</feature>
<sequence length="88" mass="8613">MLIASLTTVRRAVPGTRLGHVTATATTLVFTPDVAGPALGAALVEPTDFRILLPALGAVPPAPAVPLARRSANADGTASGPPPAAAPA</sequence>
<organism evidence="2 3">
    <name type="scientific">Streptomyces marokkonensis</name>
    <dbReference type="NCBI Taxonomy" id="324855"/>
    <lineage>
        <taxon>Bacteria</taxon>
        <taxon>Bacillati</taxon>
        <taxon>Actinomycetota</taxon>
        <taxon>Actinomycetes</taxon>
        <taxon>Kitasatosporales</taxon>
        <taxon>Streptomycetaceae</taxon>
        <taxon>Streptomyces</taxon>
    </lineage>
</organism>
<evidence type="ECO:0000313" key="2">
    <source>
        <dbReference type="EMBL" id="GAA3966199.1"/>
    </source>
</evidence>
<accession>A0ABP7PJB2</accession>
<dbReference type="EMBL" id="BAABCQ010000023">
    <property type="protein sequence ID" value="GAA3966199.1"/>
    <property type="molecule type" value="Genomic_DNA"/>
</dbReference>
<dbReference type="Proteomes" id="UP001500034">
    <property type="component" value="Unassembled WGS sequence"/>
</dbReference>
<proteinExistence type="predicted"/>
<evidence type="ECO:0000313" key="3">
    <source>
        <dbReference type="Proteomes" id="UP001500034"/>
    </source>
</evidence>
<name>A0ABP7PJB2_9ACTN</name>
<gene>
    <name evidence="2" type="ORF">GCM10022384_17260</name>
</gene>